<keyword evidence="3" id="KW-0813">Transport</keyword>
<comment type="subcellular location">
    <subcellularLocation>
        <location evidence="1">Periplasm</location>
    </subcellularLocation>
</comment>
<evidence type="ECO:0000256" key="2">
    <source>
        <dbReference type="ARBA" id="ARBA00005695"/>
    </source>
</evidence>
<dbReference type="InterPro" id="IPR039424">
    <property type="entry name" value="SBP_5"/>
</dbReference>
<evidence type="ECO:0000313" key="8">
    <source>
        <dbReference type="Proteomes" id="UP000640509"/>
    </source>
</evidence>
<dbReference type="EMBL" id="BMIV01000031">
    <property type="protein sequence ID" value="GGF80881.1"/>
    <property type="molecule type" value="Genomic_DNA"/>
</dbReference>
<protein>
    <submittedName>
        <fullName evidence="7">Diguanylate cyclase</fullName>
    </submittedName>
</protein>
<reference evidence="8" key="1">
    <citation type="journal article" date="2019" name="Int. J. Syst. Evol. Microbiol.">
        <title>The Global Catalogue of Microorganisms (GCM) 10K type strain sequencing project: providing services to taxonomists for standard genome sequencing and annotation.</title>
        <authorList>
            <consortium name="The Broad Institute Genomics Platform"/>
            <consortium name="The Broad Institute Genome Sequencing Center for Infectious Disease"/>
            <person name="Wu L."/>
            <person name="Ma J."/>
        </authorList>
    </citation>
    <scope>NUCLEOTIDE SEQUENCE [LARGE SCALE GENOMIC DNA]</scope>
    <source>
        <strain evidence="8">CGMCC 1.15419</strain>
    </source>
</reference>
<evidence type="ECO:0000313" key="7">
    <source>
        <dbReference type="EMBL" id="GGF80881.1"/>
    </source>
</evidence>
<dbReference type="InterPro" id="IPR006311">
    <property type="entry name" value="TAT_signal"/>
</dbReference>
<dbReference type="InterPro" id="IPR000914">
    <property type="entry name" value="SBP_5_dom"/>
</dbReference>
<dbReference type="RefSeq" id="WP_103173634.1">
    <property type="nucleotide sequence ID" value="NZ_BMIV01000031.1"/>
</dbReference>
<dbReference type="PROSITE" id="PS51318">
    <property type="entry name" value="TAT"/>
    <property type="match status" value="1"/>
</dbReference>
<name>A0ABQ1VNV2_9RHOB</name>
<dbReference type="Pfam" id="PF00496">
    <property type="entry name" value="SBP_bac_5"/>
    <property type="match status" value="1"/>
</dbReference>
<evidence type="ECO:0000256" key="3">
    <source>
        <dbReference type="ARBA" id="ARBA00022448"/>
    </source>
</evidence>
<dbReference type="PANTHER" id="PTHR30290">
    <property type="entry name" value="PERIPLASMIC BINDING COMPONENT OF ABC TRANSPORTER"/>
    <property type="match status" value="1"/>
</dbReference>
<proteinExistence type="inferred from homology"/>
<dbReference type="Proteomes" id="UP000640509">
    <property type="component" value="Unassembled WGS sequence"/>
</dbReference>
<feature type="signal peptide" evidence="5">
    <location>
        <begin position="1"/>
        <end position="28"/>
    </location>
</feature>
<comment type="caution">
    <text evidence="7">The sequence shown here is derived from an EMBL/GenBank/DDBJ whole genome shotgun (WGS) entry which is preliminary data.</text>
</comment>
<dbReference type="Gene3D" id="3.40.190.10">
    <property type="entry name" value="Periplasmic binding protein-like II"/>
    <property type="match status" value="1"/>
</dbReference>
<dbReference type="InterPro" id="IPR030678">
    <property type="entry name" value="Peptide/Ni-bd"/>
</dbReference>
<gene>
    <name evidence="7" type="ORF">GCM10011402_36850</name>
</gene>
<sequence length="509" mass="55125">MKLNRRSLLQVATASAALVALGGRFAQAQGTEVLRIGLSTYPPHLRPWVNVGYSGHLLCALINRNLINYDEAGQLVGDLAESWTNDTPTSWLFTLRDAKFHDGSPVTAADVEWTLAQIASDGSGAYMFDALKPITGIEVVDERSFRIMTDAPLATVPALMAYPFLSILKADSTDDEEQGIGAGPYLIGYAEKGVSIDLEPNKHYYKEGLPPLKGITITPYVDESARVAALKAGDVDLIDYVPWSAMAAVDEDEALDLHKVDAGAFMYLSFNGSGVFADPRLRQAVALGLRRDEFVESVFFGYGAEMTGLPRSPSSPYYNEALASIWGYDPDKAKALLKEAGYENGLEVSLLSTSQYSMHRDVAVLVQAQLAEIGIKVNLTMPDWATKVNLGTKGVGDFGVQGIGLDNLDPDGVTTLIDPSLSPTYLRSRGFEVEGLSELLEAGRSELDEARRIEIYRQADELVAAATPVAGICYRATGFACRKEVTGLTMLPDQLSPFSSVLFDKLNLS</sequence>
<feature type="chain" id="PRO_5046337399" evidence="5">
    <location>
        <begin position="29"/>
        <end position="509"/>
    </location>
</feature>
<feature type="domain" description="Solute-binding protein family 5" evidence="6">
    <location>
        <begin position="75"/>
        <end position="415"/>
    </location>
</feature>
<dbReference type="PANTHER" id="PTHR30290:SF10">
    <property type="entry name" value="PERIPLASMIC OLIGOPEPTIDE-BINDING PROTEIN-RELATED"/>
    <property type="match status" value="1"/>
</dbReference>
<comment type="similarity">
    <text evidence="2">Belongs to the bacterial solute-binding protein 5 family.</text>
</comment>
<keyword evidence="8" id="KW-1185">Reference proteome</keyword>
<dbReference type="Gene3D" id="3.90.76.10">
    <property type="entry name" value="Dipeptide-binding Protein, Domain 1"/>
    <property type="match status" value="1"/>
</dbReference>
<dbReference type="SUPFAM" id="SSF53850">
    <property type="entry name" value="Periplasmic binding protein-like II"/>
    <property type="match status" value="1"/>
</dbReference>
<organism evidence="7 8">
    <name type="scientific">Paracoccus acridae</name>
    <dbReference type="NCBI Taxonomy" id="1795310"/>
    <lineage>
        <taxon>Bacteria</taxon>
        <taxon>Pseudomonadati</taxon>
        <taxon>Pseudomonadota</taxon>
        <taxon>Alphaproteobacteria</taxon>
        <taxon>Rhodobacterales</taxon>
        <taxon>Paracoccaceae</taxon>
        <taxon>Paracoccus</taxon>
    </lineage>
</organism>
<evidence type="ECO:0000259" key="6">
    <source>
        <dbReference type="Pfam" id="PF00496"/>
    </source>
</evidence>
<accession>A0ABQ1VNV2</accession>
<evidence type="ECO:0000256" key="1">
    <source>
        <dbReference type="ARBA" id="ARBA00004418"/>
    </source>
</evidence>
<evidence type="ECO:0000256" key="5">
    <source>
        <dbReference type="SAM" id="SignalP"/>
    </source>
</evidence>
<dbReference type="PIRSF" id="PIRSF002741">
    <property type="entry name" value="MppA"/>
    <property type="match status" value="1"/>
</dbReference>
<dbReference type="Gene3D" id="3.10.105.10">
    <property type="entry name" value="Dipeptide-binding Protein, Domain 3"/>
    <property type="match status" value="1"/>
</dbReference>
<keyword evidence="4 5" id="KW-0732">Signal</keyword>
<evidence type="ECO:0000256" key="4">
    <source>
        <dbReference type="ARBA" id="ARBA00022729"/>
    </source>
</evidence>